<dbReference type="GO" id="GO:0016987">
    <property type="term" value="F:sigma factor activity"/>
    <property type="evidence" value="ECO:0007669"/>
    <property type="project" value="InterPro"/>
</dbReference>
<dbReference type="Gene3D" id="1.10.10.10">
    <property type="entry name" value="Winged helix-like DNA-binding domain superfamily/Winged helix DNA-binding domain"/>
    <property type="match status" value="1"/>
</dbReference>
<gene>
    <name evidence="2" type="ORF">UFOPK1419_00296</name>
</gene>
<dbReference type="SUPFAM" id="SSF88659">
    <property type="entry name" value="Sigma3 and sigma4 domains of RNA polymerase sigma factors"/>
    <property type="match status" value="1"/>
</dbReference>
<dbReference type="InterPro" id="IPR013249">
    <property type="entry name" value="RNA_pol_sigma70_r4_t2"/>
</dbReference>
<proteinExistence type="predicted"/>
<protein>
    <submittedName>
        <fullName evidence="2">Unannotated protein</fullName>
    </submittedName>
</protein>
<dbReference type="AlphaFoldDB" id="A0A6J6B8L0"/>
<organism evidence="2">
    <name type="scientific">freshwater metagenome</name>
    <dbReference type="NCBI Taxonomy" id="449393"/>
    <lineage>
        <taxon>unclassified sequences</taxon>
        <taxon>metagenomes</taxon>
        <taxon>ecological metagenomes</taxon>
    </lineage>
</organism>
<feature type="domain" description="RNA polymerase sigma factor 70 region 4 type 2" evidence="1">
    <location>
        <begin position="6"/>
        <end position="46"/>
    </location>
</feature>
<sequence length="64" mass="6715">MSAPLSLADALAQLPEEERIILSLHYLRSMPSAQIAELLGVPEKSVVAVMASGKGRITALLGLS</sequence>
<reference evidence="2" key="1">
    <citation type="submission" date="2020-05" db="EMBL/GenBank/DDBJ databases">
        <authorList>
            <person name="Chiriac C."/>
            <person name="Salcher M."/>
            <person name="Ghai R."/>
            <person name="Kavagutti S V."/>
        </authorList>
    </citation>
    <scope>NUCLEOTIDE SEQUENCE</scope>
</reference>
<name>A0A6J6B8L0_9ZZZZ</name>
<accession>A0A6J6B8L0</accession>
<dbReference type="GO" id="GO:0003677">
    <property type="term" value="F:DNA binding"/>
    <property type="evidence" value="ECO:0007669"/>
    <property type="project" value="InterPro"/>
</dbReference>
<evidence type="ECO:0000313" key="2">
    <source>
        <dbReference type="EMBL" id="CAB4535166.1"/>
    </source>
</evidence>
<dbReference type="Pfam" id="PF08281">
    <property type="entry name" value="Sigma70_r4_2"/>
    <property type="match status" value="1"/>
</dbReference>
<dbReference type="GO" id="GO:0006352">
    <property type="term" value="P:DNA-templated transcription initiation"/>
    <property type="evidence" value="ECO:0007669"/>
    <property type="project" value="InterPro"/>
</dbReference>
<evidence type="ECO:0000259" key="1">
    <source>
        <dbReference type="Pfam" id="PF08281"/>
    </source>
</evidence>
<dbReference type="InterPro" id="IPR036388">
    <property type="entry name" value="WH-like_DNA-bd_sf"/>
</dbReference>
<dbReference type="InterPro" id="IPR013324">
    <property type="entry name" value="RNA_pol_sigma_r3/r4-like"/>
</dbReference>
<dbReference type="EMBL" id="CAEZSK010000023">
    <property type="protein sequence ID" value="CAB4535166.1"/>
    <property type="molecule type" value="Genomic_DNA"/>
</dbReference>